<evidence type="ECO:0000313" key="3">
    <source>
        <dbReference type="Proteomes" id="UP000319449"/>
    </source>
</evidence>
<dbReference type="PANTHER" id="PTHR41373:SF1">
    <property type="entry name" value="PHOSPHATIDYLGLYCEROL LYSYLTRANSFERASE C-TERMINAL DOMAIN-CONTAINING PROTEIN"/>
    <property type="match status" value="1"/>
</dbReference>
<dbReference type="InterPro" id="IPR016181">
    <property type="entry name" value="Acyl_CoA_acyltransferase"/>
</dbReference>
<evidence type="ECO:0000259" key="1">
    <source>
        <dbReference type="Pfam" id="PF09924"/>
    </source>
</evidence>
<dbReference type="Pfam" id="PF09924">
    <property type="entry name" value="LPG_synthase_C"/>
    <property type="match status" value="1"/>
</dbReference>
<accession>A0A562WTF9</accession>
<reference evidence="2 3" key="1">
    <citation type="submission" date="2019-07" db="EMBL/GenBank/DDBJ databases">
        <title>Genomic Encyclopedia of Archaeal and Bacterial Type Strains, Phase II (KMG-II): from individual species to whole genera.</title>
        <authorList>
            <person name="Goeker M."/>
        </authorList>
    </citation>
    <scope>NUCLEOTIDE SEQUENCE [LARGE SCALE GENOMIC DNA]</scope>
    <source>
        <strain evidence="2 3">ATCC BAA-1139</strain>
    </source>
</reference>
<sequence length="292" mass="33413">MTIPTYPERRPLALSDKGLLDKLFARLQPQLSECTFAGLYLFRQPHDYHLTLVGNALVVLGRGYDGNPYFLPPLSGDIKDATRILLAHDETLYGADEPFVKRYLADIAVQVSEDRDNFDYLYQRQELAELPGNRYHKKKNRINYFTARHSHAVELFGPAHREGSLLLLDDWLKSRRDEEQRTLVSETAATAEALELHEPLDLQGVVVLVNGEVKGFALGERLNTETAVCHFEKADPFMEGLPQLVNREFSRLLFNDCRFINREQDLGEPGLRAAKLSYHPVGFVRKYRIRAT</sequence>
<gene>
    <name evidence="2" type="ORF">JN12_00699</name>
</gene>
<feature type="domain" description="Phosphatidylglycerol lysyltransferase C-terminal" evidence="1">
    <location>
        <begin position="25"/>
        <end position="289"/>
    </location>
</feature>
<dbReference type="InterPro" id="IPR016732">
    <property type="entry name" value="UCP018688"/>
</dbReference>
<dbReference type="InterPro" id="IPR024320">
    <property type="entry name" value="LPG_synthase_C"/>
</dbReference>
<dbReference type="OrthoDB" id="9765580at2"/>
<dbReference type="SUPFAM" id="SSF55729">
    <property type="entry name" value="Acyl-CoA N-acyltransferases (Nat)"/>
    <property type="match status" value="2"/>
</dbReference>
<keyword evidence="3" id="KW-1185">Reference proteome</keyword>
<dbReference type="AlphaFoldDB" id="A0A562WTF9"/>
<proteinExistence type="predicted"/>
<dbReference type="Proteomes" id="UP000319449">
    <property type="component" value="Unassembled WGS sequence"/>
</dbReference>
<comment type="caution">
    <text evidence="2">The sequence shown here is derived from an EMBL/GenBank/DDBJ whole genome shotgun (WGS) entry which is preliminary data.</text>
</comment>
<dbReference type="PANTHER" id="PTHR41373">
    <property type="entry name" value="DUF2156 DOMAIN-CONTAINING PROTEIN"/>
    <property type="match status" value="1"/>
</dbReference>
<organism evidence="2 3">
    <name type="scientific">Geobacter argillaceus</name>
    <dbReference type="NCBI Taxonomy" id="345631"/>
    <lineage>
        <taxon>Bacteria</taxon>
        <taxon>Pseudomonadati</taxon>
        <taxon>Thermodesulfobacteriota</taxon>
        <taxon>Desulfuromonadia</taxon>
        <taxon>Geobacterales</taxon>
        <taxon>Geobacteraceae</taxon>
        <taxon>Geobacter</taxon>
    </lineage>
</organism>
<protein>
    <recommendedName>
        <fullName evidence="1">Phosphatidylglycerol lysyltransferase C-terminal domain-containing protein</fullName>
    </recommendedName>
</protein>
<evidence type="ECO:0000313" key="2">
    <source>
        <dbReference type="EMBL" id="TWJ32724.1"/>
    </source>
</evidence>
<name>A0A562WTF9_9BACT</name>
<dbReference type="EMBL" id="VLLN01000003">
    <property type="protein sequence ID" value="TWJ32724.1"/>
    <property type="molecule type" value="Genomic_DNA"/>
</dbReference>
<dbReference type="RefSeq" id="WP_145018234.1">
    <property type="nucleotide sequence ID" value="NZ_VLLN01000003.1"/>
</dbReference>
<dbReference type="PIRSF" id="PIRSF018688">
    <property type="entry name" value="UCP018688"/>
    <property type="match status" value="1"/>
</dbReference>
<dbReference type="Gene3D" id="3.40.630.30">
    <property type="match status" value="1"/>
</dbReference>